<dbReference type="PATRIC" id="fig|1423.171.peg.3343"/>
<dbReference type="Pfam" id="PF11131">
    <property type="entry name" value="PhrC_PhrF"/>
    <property type="match status" value="1"/>
</dbReference>
<dbReference type="InterPro" id="IPR025899">
    <property type="entry name" value="PhrC_PhrF"/>
</dbReference>
<reference evidence="2" key="1">
    <citation type="submission" date="2015-12" db="EMBL/GenBank/DDBJ databases">
        <title>An analysis of the mechanism of high-level production by Bacillus subtilis of the lipopeptide antibiotic iturin A.</title>
        <authorList>
            <person name="Zhang Z."/>
        </authorList>
    </citation>
    <scope>NUCLEOTIDE SEQUENCE</scope>
    <source>
        <strain evidence="2">ZK</strain>
    </source>
</reference>
<protein>
    <submittedName>
        <fullName evidence="2">PhrC</fullName>
    </submittedName>
</protein>
<accession>A0A172PWY0</accession>
<evidence type="ECO:0000256" key="1">
    <source>
        <dbReference type="SAM" id="SignalP"/>
    </source>
</evidence>
<proteinExistence type="predicted"/>
<feature type="signal peptide" evidence="1">
    <location>
        <begin position="1"/>
        <end position="23"/>
    </location>
</feature>
<name>A0A172PWY0_BACIU</name>
<keyword evidence="1" id="KW-0732">Signal</keyword>
<sequence>MKLKSKWFVICLAAAAIFTVTGAGQTDQAEFHVAERGMT</sequence>
<gene>
    <name evidence="2" type="primary">phrC</name>
</gene>
<feature type="chain" id="PRO_5038576697" evidence="1">
    <location>
        <begin position="24"/>
        <end position="39"/>
    </location>
</feature>
<evidence type="ECO:0000313" key="2">
    <source>
        <dbReference type="EMBL" id="AND73818.1"/>
    </source>
</evidence>
<organism evidence="2">
    <name type="scientific">Bacillus subtilis</name>
    <dbReference type="NCBI Taxonomy" id="1423"/>
    <lineage>
        <taxon>Bacteria</taxon>
        <taxon>Bacillati</taxon>
        <taxon>Bacillota</taxon>
        <taxon>Bacilli</taxon>
        <taxon>Bacillales</taxon>
        <taxon>Bacillaceae</taxon>
        <taxon>Bacillus</taxon>
    </lineage>
</organism>
<dbReference type="AlphaFoldDB" id="A0A172PWY0"/>
<dbReference type="EMBL" id="KU255416">
    <property type="protein sequence ID" value="AND73818.1"/>
    <property type="molecule type" value="Genomic_DNA"/>
</dbReference>